<evidence type="ECO:0008006" key="3">
    <source>
        <dbReference type="Google" id="ProtNLM"/>
    </source>
</evidence>
<dbReference type="EMBL" id="JSAM01000083">
    <property type="protein sequence ID" value="KIA77306.1"/>
    <property type="molecule type" value="Genomic_DNA"/>
</dbReference>
<proteinExistence type="predicted"/>
<dbReference type="SUPFAM" id="SSF50939">
    <property type="entry name" value="Sialidases"/>
    <property type="match status" value="1"/>
</dbReference>
<dbReference type="InterPro" id="IPR036278">
    <property type="entry name" value="Sialidase_sf"/>
</dbReference>
<accession>A0A0C1C0W5</accession>
<sequence length="323" mass="37084">MMAKSKKKKVSKPHIIALRKIWDQSLHNALTDLIDFQGRFFCVFRESDSHAAGVDGTIRILTSANGEQWITASILQLKGIDLRDPHFGLMPDGRLYLIMGGSIYQGEKLIAYRSYATFSKDGVHWDPIQSTGIEEEWIWRVTWHKGIGYGISYHLTDLEDLDQPWEVKLFKTQDGIHFQLVSQLDVSSFPSESTLRFLSNDTMVALMRRDGNGWIGHALPPYKKWKWKESDYRIGGPNFLVFPNDQMWSAARLVKEIDKETKERTTVLASMTLKDFQPMLVFPSGGDNSYPGMVFREGKLYVSYYSSHEEKSAIYFAEVSFTK</sequence>
<evidence type="ECO:0000313" key="1">
    <source>
        <dbReference type="EMBL" id="KIA77306.1"/>
    </source>
</evidence>
<evidence type="ECO:0000313" key="2">
    <source>
        <dbReference type="Proteomes" id="UP000031307"/>
    </source>
</evidence>
<gene>
    <name evidence="1" type="ORF">DB43_GN00140</name>
</gene>
<dbReference type="PATRIC" id="fig|83552.4.peg.1550"/>
<dbReference type="AlphaFoldDB" id="A0A0C1C0W5"/>
<name>A0A0C1C0W5_9BACT</name>
<dbReference type="Gene3D" id="2.120.10.10">
    <property type="match status" value="1"/>
</dbReference>
<protein>
    <recommendedName>
        <fullName evidence="3">Exo-alpha-sialidase</fullName>
    </recommendedName>
</protein>
<comment type="caution">
    <text evidence="1">The sequence shown here is derived from an EMBL/GenBank/DDBJ whole genome shotgun (WGS) entry which is preliminary data.</text>
</comment>
<organism evidence="1 2">
    <name type="scientific">Parachlamydia acanthamoebae</name>
    <dbReference type="NCBI Taxonomy" id="83552"/>
    <lineage>
        <taxon>Bacteria</taxon>
        <taxon>Pseudomonadati</taxon>
        <taxon>Chlamydiota</taxon>
        <taxon>Chlamydiia</taxon>
        <taxon>Parachlamydiales</taxon>
        <taxon>Parachlamydiaceae</taxon>
        <taxon>Parachlamydia</taxon>
    </lineage>
</organism>
<dbReference type="Proteomes" id="UP000031307">
    <property type="component" value="Unassembled WGS sequence"/>
</dbReference>
<reference evidence="1 2" key="1">
    <citation type="journal article" date="2014" name="Mol. Biol. Evol.">
        <title>Massive expansion of Ubiquitination-related gene families within the Chlamydiae.</title>
        <authorList>
            <person name="Domman D."/>
            <person name="Collingro A."/>
            <person name="Lagkouvardos I."/>
            <person name="Gehre L."/>
            <person name="Weinmaier T."/>
            <person name="Rattei T."/>
            <person name="Subtil A."/>
            <person name="Horn M."/>
        </authorList>
    </citation>
    <scope>NUCLEOTIDE SEQUENCE [LARGE SCALE GENOMIC DNA]</scope>
    <source>
        <strain evidence="1 2">OEW1</strain>
    </source>
</reference>